<dbReference type="InterPro" id="IPR015942">
    <property type="entry name" value="Asp/Glu/hydantoin_racemase"/>
</dbReference>
<dbReference type="InterPro" id="IPR004380">
    <property type="entry name" value="Asp_race"/>
</dbReference>
<dbReference type="InterPro" id="IPR001920">
    <property type="entry name" value="Asp/Glu_race"/>
</dbReference>
<evidence type="ECO:0000313" key="4">
    <source>
        <dbReference type="Proteomes" id="UP001601627"/>
    </source>
</evidence>
<comment type="caution">
    <text evidence="3">The sequence shown here is derived from an EMBL/GenBank/DDBJ whole genome shotgun (WGS) entry which is preliminary data.</text>
</comment>
<reference evidence="3 4" key="1">
    <citation type="submission" date="2024-09" db="EMBL/GenBank/DDBJ databases">
        <title>The Natural Products Discovery Center: Release of the First 8490 Sequenced Strains for Exploring Actinobacteria Biosynthetic Diversity.</title>
        <authorList>
            <person name="Kalkreuter E."/>
            <person name="Kautsar S.A."/>
            <person name="Yang D."/>
            <person name="Bader C.D."/>
            <person name="Teijaro C.N."/>
            <person name="Fluegel L."/>
            <person name="Davis C.M."/>
            <person name="Simpson J.R."/>
            <person name="Lauterbach L."/>
            <person name="Steele A.D."/>
            <person name="Gui C."/>
            <person name="Meng S."/>
            <person name="Li G."/>
            <person name="Viehrig K."/>
            <person name="Ye F."/>
            <person name="Su P."/>
            <person name="Kiefer A.F."/>
            <person name="Nichols A."/>
            <person name="Cepeda A.J."/>
            <person name="Yan W."/>
            <person name="Fan B."/>
            <person name="Jiang Y."/>
            <person name="Adhikari A."/>
            <person name="Zheng C.-J."/>
            <person name="Schuster L."/>
            <person name="Cowan T.M."/>
            <person name="Smanski M.J."/>
            <person name="Chevrette M.G."/>
            <person name="De Carvalho L.P.S."/>
            <person name="Shen B."/>
        </authorList>
    </citation>
    <scope>NUCLEOTIDE SEQUENCE [LARGE SCALE GENOMIC DNA]</scope>
    <source>
        <strain evidence="3 4">NPDC058328</strain>
    </source>
</reference>
<gene>
    <name evidence="3" type="ORF">ACFVZC_34860</name>
</gene>
<protein>
    <submittedName>
        <fullName evidence="3">Aspartate/glutamate racemase family protein</fullName>
    </submittedName>
</protein>
<dbReference type="Proteomes" id="UP001601627">
    <property type="component" value="Unassembled WGS sequence"/>
</dbReference>
<dbReference type="NCBIfam" id="TIGR00035">
    <property type="entry name" value="asp_race"/>
    <property type="match status" value="1"/>
</dbReference>
<name>A0ABW6QGZ8_9ACTN</name>
<proteinExistence type="inferred from homology"/>
<keyword evidence="4" id="KW-1185">Reference proteome</keyword>
<dbReference type="EMBL" id="JBHVZQ010000059">
    <property type="protein sequence ID" value="MFF1278510.1"/>
    <property type="molecule type" value="Genomic_DNA"/>
</dbReference>
<comment type="similarity">
    <text evidence="1">Belongs to the aspartate/glutamate racemases family.</text>
</comment>
<sequence length="246" mass="25959">MSTHDHLVGILGGMGPAATAEFYTKLISRTRVTRDQDHLRVAIWADPTVPDRVGAVIGASTDPYPAMLNGANRLRDLGVTLAVMPCHTAHVFLPALVKDSGLRFLDMVAETVAELERRAEAMSSIGLLGTRGTITSGLYQDRLREAGFGVALPGESTQVQVDLAIKKVKQGDPEAAGVHLNKAVRAMKGTDGRLIVLACTELPLAARFLPASRGVALLDPTDLLADAVVRQCLGPPPAEGCLPEAG</sequence>
<evidence type="ECO:0000313" key="3">
    <source>
        <dbReference type="EMBL" id="MFF1278510.1"/>
    </source>
</evidence>
<accession>A0ABW6QGZ8</accession>
<dbReference type="SUPFAM" id="SSF53681">
    <property type="entry name" value="Aspartate/glutamate racemase"/>
    <property type="match status" value="2"/>
</dbReference>
<evidence type="ECO:0000256" key="1">
    <source>
        <dbReference type="ARBA" id="ARBA00007847"/>
    </source>
</evidence>
<dbReference type="PANTHER" id="PTHR21198">
    <property type="entry name" value="GLUTAMATE RACEMASE"/>
    <property type="match status" value="1"/>
</dbReference>
<keyword evidence="2" id="KW-0413">Isomerase</keyword>
<dbReference type="Pfam" id="PF01177">
    <property type="entry name" value="Asp_Glu_race"/>
    <property type="match status" value="1"/>
</dbReference>
<dbReference type="Gene3D" id="3.40.50.1860">
    <property type="match status" value="2"/>
</dbReference>
<dbReference type="RefSeq" id="WP_388241097.1">
    <property type="nucleotide sequence ID" value="NZ_JBHVZQ010000059.1"/>
</dbReference>
<evidence type="ECO:0000256" key="2">
    <source>
        <dbReference type="ARBA" id="ARBA00023235"/>
    </source>
</evidence>
<dbReference type="PANTHER" id="PTHR21198:SF7">
    <property type="entry name" value="ASPARTATE-GLUTAMATE RACEMASE FAMILY"/>
    <property type="match status" value="1"/>
</dbReference>
<organism evidence="3 4">
    <name type="scientific">Streptomyces marokkonensis</name>
    <dbReference type="NCBI Taxonomy" id="324855"/>
    <lineage>
        <taxon>Bacteria</taxon>
        <taxon>Bacillati</taxon>
        <taxon>Actinomycetota</taxon>
        <taxon>Actinomycetes</taxon>
        <taxon>Kitasatosporales</taxon>
        <taxon>Streptomycetaceae</taxon>
        <taxon>Streptomyces</taxon>
    </lineage>
</organism>